<comment type="caution">
    <text evidence="1">The sequence shown here is derived from an EMBL/GenBank/DDBJ whole genome shotgun (WGS) entry which is preliminary data.</text>
</comment>
<evidence type="ECO:0000313" key="2">
    <source>
        <dbReference type="Proteomes" id="UP000762676"/>
    </source>
</evidence>
<evidence type="ECO:0000313" key="1">
    <source>
        <dbReference type="EMBL" id="GFS22165.1"/>
    </source>
</evidence>
<accession>A0AAV4JIT1</accession>
<keyword evidence="2" id="KW-1185">Reference proteome</keyword>
<organism evidence="1 2">
    <name type="scientific">Elysia marginata</name>
    <dbReference type="NCBI Taxonomy" id="1093978"/>
    <lineage>
        <taxon>Eukaryota</taxon>
        <taxon>Metazoa</taxon>
        <taxon>Spiralia</taxon>
        <taxon>Lophotrochozoa</taxon>
        <taxon>Mollusca</taxon>
        <taxon>Gastropoda</taxon>
        <taxon>Heterobranchia</taxon>
        <taxon>Euthyneura</taxon>
        <taxon>Panpulmonata</taxon>
        <taxon>Sacoglossa</taxon>
        <taxon>Placobranchoidea</taxon>
        <taxon>Plakobranchidae</taxon>
        <taxon>Elysia</taxon>
    </lineage>
</organism>
<dbReference type="EMBL" id="BMAT01013890">
    <property type="protein sequence ID" value="GFS22165.1"/>
    <property type="molecule type" value="Genomic_DNA"/>
</dbReference>
<sequence>MNNRSAGRQEWLAYCDSTDIMSKFRSFRANRFNPMFENVEAFMDHKEHRIKDCLSNSAASKNKKFSSIEKDREDVNLVSIVGDIALFSPPVSSLHLNGLPPKDMRGHHALTDEERGLTISHIQFFRGRFSHYSRRKTRKVYLPEDLNISKMHSMFMEKHPNVKCSYDSYRGTFNNKFNISFGYPRKVLID</sequence>
<gene>
    <name evidence="1" type="ORF">ElyMa_006943200</name>
</gene>
<name>A0AAV4JIT1_9GAST</name>
<proteinExistence type="predicted"/>
<protein>
    <submittedName>
        <fullName evidence="1">Vitamin B12-dependent ribonucleotide reductase</fullName>
    </submittedName>
</protein>
<reference evidence="1 2" key="1">
    <citation type="journal article" date="2021" name="Elife">
        <title>Chloroplast acquisition without the gene transfer in kleptoplastic sea slugs, Plakobranchus ocellatus.</title>
        <authorList>
            <person name="Maeda T."/>
            <person name="Takahashi S."/>
            <person name="Yoshida T."/>
            <person name="Shimamura S."/>
            <person name="Takaki Y."/>
            <person name="Nagai Y."/>
            <person name="Toyoda A."/>
            <person name="Suzuki Y."/>
            <person name="Arimoto A."/>
            <person name="Ishii H."/>
            <person name="Satoh N."/>
            <person name="Nishiyama T."/>
            <person name="Hasebe M."/>
            <person name="Maruyama T."/>
            <person name="Minagawa J."/>
            <person name="Obokata J."/>
            <person name="Shigenobu S."/>
        </authorList>
    </citation>
    <scope>NUCLEOTIDE SEQUENCE [LARGE SCALE GENOMIC DNA]</scope>
</reference>
<dbReference type="Proteomes" id="UP000762676">
    <property type="component" value="Unassembled WGS sequence"/>
</dbReference>
<dbReference type="AlphaFoldDB" id="A0AAV4JIT1"/>